<dbReference type="Proteomes" id="UP001241472">
    <property type="component" value="Unassembled WGS sequence"/>
</dbReference>
<organism evidence="1 2">
    <name type="scientific">Neorhizobium huautlense</name>
    <dbReference type="NCBI Taxonomy" id="67774"/>
    <lineage>
        <taxon>Bacteria</taxon>
        <taxon>Pseudomonadati</taxon>
        <taxon>Pseudomonadota</taxon>
        <taxon>Alphaproteobacteria</taxon>
        <taxon>Hyphomicrobiales</taxon>
        <taxon>Rhizobiaceae</taxon>
        <taxon>Rhizobium/Agrobacterium group</taxon>
        <taxon>Neorhizobium</taxon>
    </lineage>
</organism>
<gene>
    <name evidence="1" type="ORF">J2T09_001889</name>
</gene>
<reference evidence="1 2" key="1">
    <citation type="submission" date="2023-07" db="EMBL/GenBank/DDBJ databases">
        <title>Sorghum-associated microbial communities from plants grown in Nebraska, USA.</title>
        <authorList>
            <person name="Schachtman D."/>
        </authorList>
    </citation>
    <scope>NUCLEOTIDE SEQUENCE [LARGE SCALE GENOMIC DNA]</scope>
    <source>
        <strain evidence="1 2">DS1307</strain>
    </source>
</reference>
<sequence length="178" mass="20193">MEGMESLGQIDEPFLTGALLRTSRRPSHWRHFHIGAEKLGKYATLAAIATKSLCEACLYYGQAVATGVKPVYLKHSRPEEMKSMENDMTNEHDEPEMERSELAGEFTEDDVTVLVDIYRPAGTQNDWTMEVITEEDDLTTWEEPFATDREAFEEFLATVERDGIRSFFGGEDPEPAVH</sequence>
<comment type="caution">
    <text evidence="1">The sequence shown here is derived from an EMBL/GenBank/DDBJ whole genome shotgun (WGS) entry which is preliminary data.</text>
</comment>
<keyword evidence="2" id="KW-1185">Reference proteome</keyword>
<dbReference type="EMBL" id="JAUSRF010000005">
    <property type="protein sequence ID" value="MDP9837137.1"/>
    <property type="molecule type" value="Genomic_DNA"/>
</dbReference>
<evidence type="ECO:0000313" key="1">
    <source>
        <dbReference type="EMBL" id="MDP9837137.1"/>
    </source>
</evidence>
<name>A0ABT9PRP3_9HYPH</name>
<protein>
    <submittedName>
        <fullName evidence="1">Uncharacterized protein</fullName>
    </submittedName>
</protein>
<evidence type="ECO:0000313" key="2">
    <source>
        <dbReference type="Proteomes" id="UP001241472"/>
    </source>
</evidence>
<accession>A0ABT9PRP3</accession>
<proteinExistence type="predicted"/>